<dbReference type="InterPro" id="IPR020630">
    <property type="entry name" value="THF_DH/CycHdrlase_cat_dom"/>
</dbReference>
<keyword evidence="11 12" id="KW-0511">Multifunctional enzyme</keyword>
<dbReference type="EMBL" id="JALBUR010000012">
    <property type="protein sequence ID" value="MDX8419651.1"/>
    <property type="molecule type" value="Genomic_DNA"/>
</dbReference>
<evidence type="ECO:0000256" key="3">
    <source>
        <dbReference type="ARBA" id="ARBA00022563"/>
    </source>
</evidence>
<feature type="domain" description="Tetrahydrofolate dehydrogenase/cyclohydrolase catalytic" evidence="13">
    <location>
        <begin position="10"/>
        <end position="124"/>
    </location>
</feature>
<dbReference type="PANTHER" id="PTHR48099">
    <property type="entry name" value="C-1-TETRAHYDROFOLATE SYNTHASE, CYTOPLASMIC-RELATED"/>
    <property type="match status" value="1"/>
</dbReference>
<dbReference type="PANTHER" id="PTHR48099:SF5">
    <property type="entry name" value="C-1-TETRAHYDROFOLATE SYNTHASE, CYTOPLASMIC"/>
    <property type="match status" value="1"/>
</dbReference>
<evidence type="ECO:0000256" key="8">
    <source>
        <dbReference type="ARBA" id="ARBA00023002"/>
    </source>
</evidence>
<proteinExistence type="inferred from homology"/>
<dbReference type="Gene3D" id="3.40.50.10860">
    <property type="entry name" value="Leucine Dehydrogenase, chain A, domain 1"/>
    <property type="match status" value="1"/>
</dbReference>
<evidence type="ECO:0000256" key="12">
    <source>
        <dbReference type="HAMAP-Rule" id="MF_01576"/>
    </source>
</evidence>
<dbReference type="GO" id="GO:0004477">
    <property type="term" value="F:methenyltetrahydrofolate cyclohydrolase activity"/>
    <property type="evidence" value="ECO:0007669"/>
    <property type="project" value="UniProtKB-UniRule"/>
</dbReference>
<comment type="similarity">
    <text evidence="12">Belongs to the tetrahydrofolate dehydrogenase/cyclohydrolase family.</text>
</comment>
<comment type="catalytic activity">
    <reaction evidence="12">
        <text>(6R)-5,10-methenyltetrahydrofolate + H2O = (6R)-10-formyltetrahydrofolate + H(+)</text>
        <dbReference type="Rhea" id="RHEA:23700"/>
        <dbReference type="ChEBI" id="CHEBI:15377"/>
        <dbReference type="ChEBI" id="CHEBI:15378"/>
        <dbReference type="ChEBI" id="CHEBI:57455"/>
        <dbReference type="ChEBI" id="CHEBI:195366"/>
        <dbReference type="EC" id="3.5.4.9"/>
    </reaction>
</comment>
<dbReference type="PROSITE" id="PS00767">
    <property type="entry name" value="THF_DHG_CYH_2"/>
    <property type="match status" value="1"/>
</dbReference>
<dbReference type="Proteomes" id="UP001286174">
    <property type="component" value="Unassembled WGS sequence"/>
</dbReference>
<comment type="subunit">
    <text evidence="2 12">Homodimer.</text>
</comment>
<protein>
    <recommendedName>
        <fullName evidence="12">Bifunctional protein FolD</fullName>
    </recommendedName>
    <domain>
        <recommendedName>
            <fullName evidence="12">Methylenetetrahydrofolate dehydrogenase</fullName>
            <ecNumber evidence="12">1.5.1.5</ecNumber>
        </recommendedName>
    </domain>
    <domain>
        <recommendedName>
            <fullName evidence="12">Methenyltetrahydrofolate cyclohydrolase</fullName>
            <ecNumber evidence="12">3.5.4.9</ecNumber>
        </recommendedName>
    </domain>
</protein>
<name>A0AB35U4U6_9FIRM</name>
<dbReference type="AlphaFoldDB" id="A0AB35U4U6"/>
<dbReference type="Gene3D" id="3.40.50.720">
    <property type="entry name" value="NAD(P)-binding Rossmann-like Domain"/>
    <property type="match status" value="1"/>
</dbReference>
<evidence type="ECO:0000259" key="14">
    <source>
        <dbReference type="Pfam" id="PF02882"/>
    </source>
</evidence>
<feature type="binding site" evidence="12">
    <location>
        <begin position="169"/>
        <end position="171"/>
    </location>
    <ligand>
        <name>NADP(+)</name>
        <dbReference type="ChEBI" id="CHEBI:58349"/>
    </ligand>
</feature>
<dbReference type="Pfam" id="PF00763">
    <property type="entry name" value="THF_DHG_CYH"/>
    <property type="match status" value="1"/>
</dbReference>
<dbReference type="FunFam" id="3.40.50.720:FF:000094">
    <property type="entry name" value="Bifunctional protein FolD"/>
    <property type="match status" value="1"/>
</dbReference>
<keyword evidence="16" id="KW-1185">Reference proteome</keyword>
<evidence type="ECO:0000313" key="15">
    <source>
        <dbReference type="EMBL" id="MDX8419651.1"/>
    </source>
</evidence>
<keyword evidence="4 12" id="KW-0028">Amino-acid biosynthesis</keyword>
<comment type="pathway">
    <text evidence="1 12">One-carbon metabolism; tetrahydrofolate interconversion.</text>
</comment>
<evidence type="ECO:0000256" key="5">
    <source>
        <dbReference type="ARBA" id="ARBA00022755"/>
    </source>
</evidence>
<evidence type="ECO:0000313" key="16">
    <source>
        <dbReference type="Proteomes" id="UP001286174"/>
    </source>
</evidence>
<evidence type="ECO:0000256" key="7">
    <source>
        <dbReference type="ARBA" id="ARBA00022857"/>
    </source>
</evidence>
<dbReference type="RefSeq" id="WP_370595990.1">
    <property type="nucleotide sequence ID" value="NZ_JALBUR010000012.1"/>
</dbReference>
<feature type="domain" description="Tetrahydrofolate dehydrogenase/cyclohydrolase NAD(P)-binding" evidence="14">
    <location>
        <begin position="143"/>
        <end position="283"/>
    </location>
</feature>
<evidence type="ECO:0000256" key="2">
    <source>
        <dbReference type="ARBA" id="ARBA00011738"/>
    </source>
</evidence>
<feature type="binding site" evidence="12">
    <location>
        <position position="235"/>
    </location>
    <ligand>
        <name>NADP(+)</name>
        <dbReference type="ChEBI" id="CHEBI:58349"/>
    </ligand>
</feature>
<dbReference type="GO" id="GO:0004488">
    <property type="term" value="F:methylenetetrahydrofolate dehydrogenase (NADP+) activity"/>
    <property type="evidence" value="ECO:0007669"/>
    <property type="project" value="UniProtKB-UniRule"/>
</dbReference>
<dbReference type="GO" id="GO:0000105">
    <property type="term" value="P:L-histidine biosynthetic process"/>
    <property type="evidence" value="ECO:0007669"/>
    <property type="project" value="UniProtKB-KW"/>
</dbReference>
<evidence type="ECO:0000259" key="13">
    <source>
        <dbReference type="Pfam" id="PF00763"/>
    </source>
</evidence>
<evidence type="ECO:0000256" key="1">
    <source>
        <dbReference type="ARBA" id="ARBA00004777"/>
    </source>
</evidence>
<dbReference type="Pfam" id="PF02882">
    <property type="entry name" value="THF_DHG_CYH_C"/>
    <property type="match status" value="1"/>
</dbReference>
<dbReference type="InterPro" id="IPR020867">
    <property type="entry name" value="THF_DH/CycHdrlase_CS"/>
</dbReference>
<dbReference type="CDD" id="cd01080">
    <property type="entry name" value="NAD_bind_m-THF_DH_Cyclohyd"/>
    <property type="match status" value="1"/>
</dbReference>
<keyword evidence="9 12" id="KW-0368">Histidine biosynthesis</keyword>
<dbReference type="InterPro" id="IPR036291">
    <property type="entry name" value="NAD(P)-bd_dom_sf"/>
</dbReference>
<organism evidence="15 16">
    <name type="scientific">Grylomicrobium aquisgranensis</name>
    <dbReference type="NCBI Taxonomy" id="2926318"/>
    <lineage>
        <taxon>Bacteria</taxon>
        <taxon>Bacillati</taxon>
        <taxon>Bacillota</taxon>
        <taxon>Erysipelotrichia</taxon>
        <taxon>Erysipelotrichales</taxon>
        <taxon>Erysipelotrichaceae</taxon>
        <taxon>Grylomicrobium</taxon>
    </lineage>
</organism>
<dbReference type="GO" id="GO:0009086">
    <property type="term" value="P:methionine biosynthetic process"/>
    <property type="evidence" value="ECO:0007669"/>
    <property type="project" value="UniProtKB-KW"/>
</dbReference>
<reference evidence="15 16" key="1">
    <citation type="submission" date="2022-03" db="EMBL/GenBank/DDBJ databases">
        <title>Novel taxa within the pig intestine.</title>
        <authorList>
            <person name="Wylensek D."/>
            <person name="Bishof K."/>
            <person name="Afrizal A."/>
            <person name="Clavel T."/>
        </authorList>
    </citation>
    <scope>NUCLEOTIDE SEQUENCE [LARGE SCALE GENOMIC DNA]</scope>
    <source>
        <strain evidence="15 16">CLA-KB-P133</strain>
    </source>
</reference>
<dbReference type="SUPFAM" id="SSF51735">
    <property type="entry name" value="NAD(P)-binding Rossmann-fold domains"/>
    <property type="match status" value="1"/>
</dbReference>
<dbReference type="FunFam" id="3.40.50.10860:FF:000005">
    <property type="entry name" value="C-1-tetrahydrofolate synthase, cytoplasmic, putative"/>
    <property type="match status" value="1"/>
</dbReference>
<dbReference type="HAMAP" id="MF_01576">
    <property type="entry name" value="THF_DHG_CYH"/>
    <property type="match status" value="1"/>
</dbReference>
<dbReference type="GO" id="GO:0006164">
    <property type="term" value="P:purine nucleotide biosynthetic process"/>
    <property type="evidence" value="ECO:0007669"/>
    <property type="project" value="UniProtKB-KW"/>
</dbReference>
<dbReference type="GO" id="GO:0005829">
    <property type="term" value="C:cytosol"/>
    <property type="evidence" value="ECO:0007669"/>
    <property type="project" value="TreeGrafter"/>
</dbReference>
<accession>A0AB35U4U6</accession>
<sequence length="287" mass="31171">MECCEGKLLYGSLLSEKLKRQMKEEVEGYRANGLRVPRLDTILVGDDPSSLSYIRGKKKACEVVGIENVVHHLPADISQKGLEDVIFACNHNDACDGILLQMPLPDHLDANHAIFCIDVGKDVDGLTPLNVGRLYAGEPCFAPCTPLGILSILDAMGCAIDGARAVVVGRSRLVGNPVARLLQDRNATVTVCHSHTRRLRQITKEADILVAAVGVPQMIDHTYIKEGACVVDVGINRREDGHLCGDVNTEDVLPYVHMVTPVPKGVGPMTICALLMNTMRSYRLKVG</sequence>
<dbReference type="GO" id="GO:0035999">
    <property type="term" value="P:tetrahydrofolate interconversion"/>
    <property type="evidence" value="ECO:0007669"/>
    <property type="project" value="UniProtKB-UniRule"/>
</dbReference>
<dbReference type="InterPro" id="IPR020631">
    <property type="entry name" value="THF_DH/CycHdrlase_NAD-bd_dom"/>
</dbReference>
<comment type="caution">
    <text evidence="12">Lacks conserved residue(s) required for the propagation of feature annotation.</text>
</comment>
<keyword evidence="8 12" id="KW-0560">Oxidoreductase</keyword>
<dbReference type="EC" id="1.5.1.5" evidence="12"/>
<gene>
    <name evidence="12" type="primary">folD</name>
    <name evidence="15" type="ORF">MOZ60_06045</name>
</gene>
<comment type="catalytic activity">
    <reaction evidence="12">
        <text>(6R)-5,10-methylene-5,6,7,8-tetrahydrofolate + NADP(+) = (6R)-5,10-methenyltetrahydrofolate + NADPH</text>
        <dbReference type="Rhea" id="RHEA:22812"/>
        <dbReference type="ChEBI" id="CHEBI:15636"/>
        <dbReference type="ChEBI" id="CHEBI:57455"/>
        <dbReference type="ChEBI" id="CHEBI:57783"/>
        <dbReference type="ChEBI" id="CHEBI:58349"/>
        <dbReference type="EC" id="1.5.1.5"/>
    </reaction>
</comment>
<evidence type="ECO:0000256" key="11">
    <source>
        <dbReference type="ARBA" id="ARBA00023268"/>
    </source>
</evidence>
<dbReference type="EC" id="3.5.4.9" evidence="12"/>
<dbReference type="PRINTS" id="PR00085">
    <property type="entry name" value="THFDHDRGNASE"/>
</dbReference>
<comment type="caution">
    <text evidence="15">The sequence shown here is derived from an EMBL/GenBank/DDBJ whole genome shotgun (WGS) entry which is preliminary data.</text>
</comment>
<comment type="function">
    <text evidence="12">Catalyzes the oxidation of 5,10-methylenetetrahydrofolate to 5,10-methenyltetrahydrofolate and then the hydrolysis of 5,10-methenyltetrahydrofolate to 10-formyltetrahydrofolate.</text>
</comment>
<evidence type="ECO:0000256" key="9">
    <source>
        <dbReference type="ARBA" id="ARBA00023102"/>
    </source>
</evidence>
<evidence type="ECO:0000256" key="10">
    <source>
        <dbReference type="ARBA" id="ARBA00023167"/>
    </source>
</evidence>
<keyword evidence="3 12" id="KW-0554">One-carbon metabolism</keyword>
<keyword evidence="10 12" id="KW-0486">Methionine biosynthesis</keyword>
<keyword evidence="7 12" id="KW-0521">NADP</keyword>
<evidence type="ECO:0000256" key="4">
    <source>
        <dbReference type="ARBA" id="ARBA00022605"/>
    </source>
</evidence>
<keyword evidence="6 12" id="KW-0378">Hydrolase</keyword>
<evidence type="ECO:0000256" key="6">
    <source>
        <dbReference type="ARBA" id="ARBA00022801"/>
    </source>
</evidence>
<keyword evidence="5 12" id="KW-0658">Purine biosynthesis</keyword>
<dbReference type="SUPFAM" id="SSF53223">
    <property type="entry name" value="Aminoacid dehydrogenase-like, N-terminal domain"/>
    <property type="match status" value="1"/>
</dbReference>
<dbReference type="InterPro" id="IPR000672">
    <property type="entry name" value="THF_DH/CycHdrlase"/>
</dbReference>
<dbReference type="InterPro" id="IPR046346">
    <property type="entry name" value="Aminoacid_DH-like_N_sf"/>
</dbReference>